<feature type="compositionally biased region" description="Acidic residues" evidence="1">
    <location>
        <begin position="9"/>
        <end position="20"/>
    </location>
</feature>
<accession>C3YCW6</accession>
<proteinExistence type="predicted"/>
<dbReference type="EMBL" id="GG666502">
    <property type="protein sequence ID" value="EEN61917.1"/>
    <property type="molecule type" value="Genomic_DNA"/>
</dbReference>
<protein>
    <submittedName>
        <fullName evidence="2">Uncharacterized protein</fullName>
    </submittedName>
</protein>
<dbReference type="InParanoid" id="C3YCW6"/>
<evidence type="ECO:0000313" key="2">
    <source>
        <dbReference type="EMBL" id="EEN61917.1"/>
    </source>
</evidence>
<reference evidence="2" key="1">
    <citation type="journal article" date="2008" name="Nature">
        <title>The amphioxus genome and the evolution of the chordate karyotype.</title>
        <authorList>
            <consortium name="US DOE Joint Genome Institute (JGI-PGF)"/>
            <person name="Putnam N.H."/>
            <person name="Butts T."/>
            <person name="Ferrier D.E.K."/>
            <person name="Furlong R.F."/>
            <person name="Hellsten U."/>
            <person name="Kawashima T."/>
            <person name="Robinson-Rechavi M."/>
            <person name="Shoguchi E."/>
            <person name="Terry A."/>
            <person name="Yu J.-K."/>
            <person name="Benito-Gutierrez E.L."/>
            <person name="Dubchak I."/>
            <person name="Garcia-Fernandez J."/>
            <person name="Gibson-Brown J.J."/>
            <person name="Grigoriev I.V."/>
            <person name="Horton A.C."/>
            <person name="de Jong P.J."/>
            <person name="Jurka J."/>
            <person name="Kapitonov V.V."/>
            <person name="Kohara Y."/>
            <person name="Kuroki Y."/>
            <person name="Lindquist E."/>
            <person name="Lucas S."/>
            <person name="Osoegawa K."/>
            <person name="Pennacchio L.A."/>
            <person name="Salamov A.A."/>
            <person name="Satou Y."/>
            <person name="Sauka-Spengler T."/>
            <person name="Schmutz J."/>
            <person name="Shin-I T."/>
            <person name="Toyoda A."/>
            <person name="Bronner-Fraser M."/>
            <person name="Fujiyama A."/>
            <person name="Holland L.Z."/>
            <person name="Holland P.W.H."/>
            <person name="Satoh N."/>
            <person name="Rokhsar D.S."/>
        </authorList>
    </citation>
    <scope>NUCLEOTIDE SEQUENCE [LARGE SCALE GENOMIC DNA]</scope>
    <source>
        <strain evidence="2">S238N-H82</strain>
        <tissue evidence="2">Testes</tissue>
    </source>
</reference>
<evidence type="ECO:0000256" key="1">
    <source>
        <dbReference type="SAM" id="MobiDB-lite"/>
    </source>
</evidence>
<name>C3YCW6_BRAFL</name>
<feature type="region of interest" description="Disordered" evidence="1">
    <location>
        <begin position="1"/>
        <end position="23"/>
    </location>
</feature>
<gene>
    <name evidence="2" type="ORF">BRAFLDRAFT_87420</name>
</gene>
<sequence length="116" mass="13579">MGNNSSKDDENEPELTDDDYPQSTEIHLSEDCRYISVTPRSVDLYWNPRQERYTSAAKLLRRKCRCPLQMGSRTEAHFSNRCKWGRYERSDGGYGCKLRKECQCYTIGDPLPYNEP</sequence>
<dbReference type="AlphaFoldDB" id="C3YCW6"/>
<organism>
    <name type="scientific">Branchiostoma floridae</name>
    <name type="common">Florida lancelet</name>
    <name type="synonym">Amphioxus</name>
    <dbReference type="NCBI Taxonomy" id="7739"/>
    <lineage>
        <taxon>Eukaryota</taxon>
        <taxon>Metazoa</taxon>
        <taxon>Chordata</taxon>
        <taxon>Cephalochordata</taxon>
        <taxon>Leptocardii</taxon>
        <taxon>Amphioxiformes</taxon>
        <taxon>Branchiostomatidae</taxon>
        <taxon>Branchiostoma</taxon>
    </lineage>
</organism>